<keyword evidence="1" id="KW-0812">Transmembrane</keyword>
<dbReference type="Proteomes" id="UP000199163">
    <property type="component" value="Unassembled WGS sequence"/>
</dbReference>
<organism evidence="2 3">
    <name type="scientific">Alteribacillus persepolensis</name>
    <dbReference type="NCBI Taxonomy" id="568899"/>
    <lineage>
        <taxon>Bacteria</taxon>
        <taxon>Bacillati</taxon>
        <taxon>Bacillota</taxon>
        <taxon>Bacilli</taxon>
        <taxon>Bacillales</taxon>
        <taxon>Bacillaceae</taxon>
        <taxon>Alteribacillus</taxon>
    </lineage>
</organism>
<name>A0A1G7ZHX0_9BACI</name>
<feature type="transmembrane region" description="Helical" evidence="1">
    <location>
        <begin position="155"/>
        <end position="177"/>
    </location>
</feature>
<evidence type="ECO:0000256" key="1">
    <source>
        <dbReference type="SAM" id="Phobius"/>
    </source>
</evidence>
<dbReference type="EMBL" id="FNDK01000001">
    <property type="protein sequence ID" value="SDH08167.1"/>
    <property type="molecule type" value="Genomic_DNA"/>
</dbReference>
<evidence type="ECO:0000313" key="3">
    <source>
        <dbReference type="Proteomes" id="UP000199163"/>
    </source>
</evidence>
<feature type="transmembrane region" description="Helical" evidence="1">
    <location>
        <begin position="79"/>
        <end position="96"/>
    </location>
</feature>
<feature type="transmembrane region" description="Helical" evidence="1">
    <location>
        <begin position="56"/>
        <end position="74"/>
    </location>
</feature>
<feature type="transmembrane region" description="Helical" evidence="1">
    <location>
        <begin position="6"/>
        <end position="22"/>
    </location>
</feature>
<keyword evidence="1" id="KW-0472">Membrane</keyword>
<proteinExistence type="predicted"/>
<dbReference type="AlphaFoldDB" id="A0A1G7ZHX0"/>
<reference evidence="2 3" key="1">
    <citation type="submission" date="2016-10" db="EMBL/GenBank/DDBJ databases">
        <authorList>
            <person name="de Groot N.N."/>
        </authorList>
    </citation>
    <scope>NUCLEOTIDE SEQUENCE [LARGE SCALE GENOMIC DNA]</scope>
    <source>
        <strain evidence="2 3">DSM 21632</strain>
    </source>
</reference>
<dbReference type="STRING" id="568899.SAMN05192534_101547"/>
<feature type="transmembrane region" description="Helical" evidence="1">
    <location>
        <begin position="131"/>
        <end position="149"/>
    </location>
</feature>
<feature type="transmembrane region" description="Helical" evidence="1">
    <location>
        <begin position="102"/>
        <end position="124"/>
    </location>
</feature>
<feature type="transmembrane region" description="Helical" evidence="1">
    <location>
        <begin position="29"/>
        <end position="50"/>
    </location>
</feature>
<dbReference type="OrthoDB" id="2965169at2"/>
<evidence type="ECO:0000313" key="2">
    <source>
        <dbReference type="EMBL" id="SDH08167.1"/>
    </source>
</evidence>
<gene>
    <name evidence="2" type="ORF">SAMN05192534_101547</name>
</gene>
<keyword evidence="3" id="KW-1185">Reference proteome</keyword>
<dbReference type="InterPro" id="IPR014617">
    <property type="entry name" value="YphA_Bacsu"/>
</dbReference>
<dbReference type="Pfam" id="PF24124">
    <property type="entry name" value="YphA"/>
    <property type="match status" value="1"/>
</dbReference>
<keyword evidence="1" id="KW-1133">Transmembrane helix</keyword>
<protein>
    <submittedName>
        <fullName evidence="2">Uncharacterized protein</fullName>
    </submittedName>
</protein>
<accession>A0A1G7ZHX0</accession>
<sequence>MGSVMFLIISWYLWMIQTFLVKKQNTHRFLSAWCLLMMIILFPMEFSVAHWTVKPVFVFLLAAAFFALCSLSLIRKWKVLLLSLSFSFLFAAFRFIEWYEPVVFLFGRFVTYVICFGFIFWLFFSSLRERIICAVIASCCGEIVCQIHLFPFSSAIYLGEIFFLNYIMTLVAVMYGIHLLYKMFSFVNGVVSPSGSNLPG</sequence>